<dbReference type="Proteomes" id="UP000018979">
    <property type="component" value="Chromosome I"/>
</dbReference>
<dbReference type="AlphaFoldDB" id="A0ABC9IDV2"/>
<evidence type="ECO:0000256" key="2">
    <source>
        <dbReference type="ARBA" id="ARBA00007928"/>
    </source>
</evidence>
<dbReference type="NCBIfam" id="NF008201">
    <property type="entry name" value="PRK10958.1"/>
    <property type="match status" value="1"/>
</dbReference>
<evidence type="ECO:0000256" key="4">
    <source>
        <dbReference type="ARBA" id="ARBA00022692"/>
    </source>
</evidence>
<reference evidence="9 10" key="1">
    <citation type="submission" date="2013-06" db="EMBL/GenBank/DDBJ databases">
        <authorList>
            <person name="Aslett M."/>
        </authorList>
    </citation>
    <scope>NUCLEOTIDE SEQUENCE [LARGE SCALE GENOMIC DNA]</scope>
    <source>
        <strain evidence="9 10">Db11</strain>
    </source>
</reference>
<reference evidence="10" key="2">
    <citation type="submission" date="2013-11" db="EMBL/GenBank/DDBJ databases">
        <title>Genome sequences of clinical and environmental isolates of Serratia marcescens.</title>
        <authorList>
            <person name="Iguchi A."/>
            <person name="Komatsu H."/>
            <person name="Nagaya Y."/>
            <person name="Ogura Y."/>
            <person name="Katsura K."/>
            <person name="Kurokawa K."/>
            <person name="Ooka T."/>
            <person name="Hattori M."/>
            <person name="Gotoh N."/>
            <person name="Thomson N."/>
            <person name="Hayashi T."/>
        </authorList>
    </citation>
    <scope>NUCLEOTIDE SEQUENCE [LARGE SCALE GENOMIC DNA]</scope>
    <source>
        <strain evidence="10">Db11</strain>
    </source>
</reference>
<feature type="transmembrane region" description="Helical" evidence="8">
    <location>
        <begin position="57"/>
        <end position="82"/>
    </location>
</feature>
<dbReference type="PANTHER" id="PTHR30086:SF15">
    <property type="entry name" value="LEUCINE EFFLUX PROTEIN"/>
    <property type="match status" value="1"/>
</dbReference>
<keyword evidence="4 8" id="KW-0812">Transmembrane</keyword>
<dbReference type="InterPro" id="IPR001123">
    <property type="entry name" value="LeuE-type"/>
</dbReference>
<organism evidence="9 10">
    <name type="scientific">Serratia marcescens subsp. marcescens Db11</name>
    <dbReference type="NCBI Taxonomy" id="273526"/>
    <lineage>
        <taxon>Bacteria</taxon>
        <taxon>Pseudomonadati</taxon>
        <taxon>Pseudomonadota</taxon>
        <taxon>Gammaproteobacteria</taxon>
        <taxon>Enterobacterales</taxon>
        <taxon>Yersiniaceae</taxon>
        <taxon>Serratia</taxon>
    </lineage>
</organism>
<reference evidence="9 10" key="3">
    <citation type="journal article" date="2014" name="Genome Biol. Evol.">
        <title>Genome evolution and plasticity of Serratia marcescens, an important multidrug-resistant nosocomial pathogen.</title>
        <authorList>
            <person name="Iguchi A."/>
            <person name="Nagaya Y."/>
            <person name="Pradel E."/>
            <person name="Ooka T."/>
            <person name="Ogura Y."/>
            <person name="Katsura K."/>
            <person name="Kurokawa K."/>
            <person name="Oshima K."/>
            <person name="Hattori M."/>
            <person name="Parkhill J."/>
            <person name="Sebaihia M."/>
            <person name="Coulthurst S.J."/>
            <person name="Gotoh N."/>
            <person name="Thomson N.R."/>
            <person name="Ewbank J.J."/>
            <person name="Hayashi T."/>
        </authorList>
    </citation>
    <scope>NUCLEOTIDE SEQUENCE [LARGE SCALE GENOMIC DNA]</scope>
    <source>
        <strain evidence="9 10">Db11</strain>
    </source>
</reference>
<dbReference type="KEGG" id="smac:SMDB11_0243"/>
<sequence length="225" mass="24520">MFLPVSCAHGEVIVLESFGVLNLWTYLAGVVFIIILPGPNTLYVLKTGISRGVRAGYTAALGVFIGDAILIFCAYIGVASLIRTTPFLFTLVRFLGAIYLLFLGAKILYATFVQKAQAQQQQIEGGHSILRKSLTLSLTNPKAILFYVSFFVQFIDFNYAHTGLSFTILALILEAVSFIYMSTLIFSGAMLAHFFNHKKGLAKLGNGLIGLLFLGFATRLATLSS</sequence>
<comment type="similarity">
    <text evidence="2">Belongs to the Rht family.</text>
</comment>
<comment type="subcellular location">
    <subcellularLocation>
        <location evidence="1">Cell membrane</location>
        <topology evidence="1">Multi-pass membrane protein</topology>
    </subcellularLocation>
</comment>
<evidence type="ECO:0000256" key="1">
    <source>
        <dbReference type="ARBA" id="ARBA00004651"/>
    </source>
</evidence>
<comment type="catalytic activity">
    <reaction evidence="7">
        <text>L-leucine(in) + H(+)(out) = L-leucine(out) + H(+)(in)</text>
        <dbReference type="Rhea" id="RHEA:28731"/>
        <dbReference type="ChEBI" id="CHEBI:15378"/>
        <dbReference type="ChEBI" id="CHEBI:57427"/>
    </reaction>
    <physiologicalReaction direction="left-to-right" evidence="7">
        <dbReference type="Rhea" id="RHEA:28732"/>
    </physiologicalReaction>
</comment>
<evidence type="ECO:0000256" key="8">
    <source>
        <dbReference type="SAM" id="Phobius"/>
    </source>
</evidence>
<evidence type="ECO:0000256" key="7">
    <source>
        <dbReference type="ARBA" id="ARBA00048489"/>
    </source>
</evidence>
<protein>
    <submittedName>
        <fullName evidence="9">Neutral amino-acid efflux system</fullName>
    </submittedName>
</protein>
<feature type="transmembrane region" description="Helical" evidence="8">
    <location>
        <begin position="204"/>
        <end position="222"/>
    </location>
</feature>
<gene>
    <name evidence="9" type="ORF">SMDB11_0243</name>
</gene>
<feature type="transmembrane region" description="Helical" evidence="8">
    <location>
        <begin position="134"/>
        <end position="155"/>
    </location>
</feature>
<feature type="transmembrane region" description="Helical" evidence="8">
    <location>
        <begin position="94"/>
        <end position="113"/>
    </location>
</feature>
<keyword evidence="6 8" id="KW-0472">Membrane</keyword>
<accession>A0ABC9IDV2</accession>
<keyword evidence="3" id="KW-1003">Cell membrane</keyword>
<evidence type="ECO:0000256" key="5">
    <source>
        <dbReference type="ARBA" id="ARBA00022989"/>
    </source>
</evidence>
<dbReference type="PIRSF" id="PIRSF006324">
    <property type="entry name" value="LeuE"/>
    <property type="match status" value="1"/>
</dbReference>
<dbReference type="Pfam" id="PF01810">
    <property type="entry name" value="LysE"/>
    <property type="match status" value="1"/>
</dbReference>
<dbReference type="GO" id="GO:0005886">
    <property type="term" value="C:plasma membrane"/>
    <property type="evidence" value="ECO:0007669"/>
    <property type="project" value="UniProtKB-SubCell"/>
</dbReference>
<evidence type="ECO:0000256" key="3">
    <source>
        <dbReference type="ARBA" id="ARBA00022475"/>
    </source>
</evidence>
<dbReference type="EMBL" id="HG326223">
    <property type="protein sequence ID" value="CDG10835.1"/>
    <property type="molecule type" value="Genomic_DNA"/>
</dbReference>
<dbReference type="PANTHER" id="PTHR30086">
    <property type="entry name" value="ARGININE EXPORTER PROTEIN ARGO"/>
    <property type="match status" value="1"/>
</dbReference>
<proteinExistence type="inferred from homology"/>
<feature type="transmembrane region" description="Helical" evidence="8">
    <location>
        <begin position="23"/>
        <end position="45"/>
    </location>
</feature>
<name>A0ABC9IDV2_SERMA</name>
<feature type="transmembrane region" description="Helical" evidence="8">
    <location>
        <begin position="167"/>
        <end position="192"/>
    </location>
</feature>
<evidence type="ECO:0000256" key="6">
    <source>
        <dbReference type="ARBA" id="ARBA00023136"/>
    </source>
</evidence>
<evidence type="ECO:0000313" key="10">
    <source>
        <dbReference type="Proteomes" id="UP000018979"/>
    </source>
</evidence>
<keyword evidence="5 8" id="KW-1133">Transmembrane helix</keyword>
<evidence type="ECO:0000313" key="9">
    <source>
        <dbReference type="EMBL" id="CDG10835.1"/>
    </source>
</evidence>